<dbReference type="InterPro" id="IPR050639">
    <property type="entry name" value="SSR_resolvase"/>
</dbReference>
<dbReference type="PROSITE" id="PS51736">
    <property type="entry name" value="RECOMBINASES_3"/>
    <property type="match status" value="1"/>
</dbReference>
<dbReference type="PROSITE" id="PS51737">
    <property type="entry name" value="RECOMBINASE_DNA_BIND"/>
    <property type="match status" value="1"/>
</dbReference>
<sequence>MAGNLRVATFYRVSTKGQLDGNDIPMQRRACTDFIDSKGWTLVKEYVEKGVSGYKTSNDDRDEIQRAKYDAENGHYDILLCFMFDRLGRRTYETPMLIKWFTTQGVEVWSVKEGQQEFKDESHDITNFLRFWQSNNESRKTSLRVDEKHAQMAEDGVFRGGTAPFGYKLVKSGLLNKKGKELMKLEIDDAQAVVVKQIFNLVKDEGYGSNRISQYLNERGIKTSTGSKWNTGALNFILRNPTYKGYPAYGKRKSKEGVFVTKDKSEWTLPEKCQTHLVIIPEDDFDYVQTFRSSRSVDNIKNHSYSRVNSTKSPLLFVGMIRCGYCGSPLTTTYNSKKYTLANGDVQKWKRAVYRCSGKALKKVECAGQTMYAQSKIEDTVLEEVENYLSYLRKLDYREYAKDYNQEEFDYIKQAVNMKNKELESCYEEINALKSEISKSILGKSAFKPEMLNELIEQKQNELALIDSEVRKLEIDLQTKKSELNDIKELSESIGMWGDIFKEASDEKKKTMLRSIIDVITVMRDGIDIKFRLDIVQFLSNAGNGSVSELRGRAHRWQR</sequence>
<gene>
    <name evidence="4" type="ORF">PIL02S_03298</name>
</gene>
<dbReference type="Pfam" id="PF13408">
    <property type="entry name" value="Zn_ribbon_recom"/>
    <property type="match status" value="1"/>
</dbReference>
<dbReference type="CDD" id="cd00338">
    <property type="entry name" value="Ser_Recombinase"/>
    <property type="match status" value="1"/>
</dbReference>
<dbReference type="AlphaFoldDB" id="A0A2W0C7Z6"/>
<dbReference type="OrthoDB" id="65783at2"/>
<dbReference type="InterPro" id="IPR011109">
    <property type="entry name" value="DNA_bind_recombinase_dom"/>
</dbReference>
<dbReference type="EMBL" id="PRLG01000020">
    <property type="protein sequence ID" value="PYY28157.1"/>
    <property type="molecule type" value="Genomic_DNA"/>
</dbReference>
<feature type="domain" description="Resolvase/invertase-type recombinase catalytic" evidence="2">
    <location>
        <begin position="6"/>
        <end position="156"/>
    </location>
</feature>
<reference evidence="4 5" key="1">
    <citation type="submission" date="2018-01" db="EMBL/GenBank/DDBJ databases">
        <title>Genome sequence of the PGP bacterium Paenibacillus illinoisensis E3.</title>
        <authorList>
            <person name="Rolli E."/>
            <person name="Marasco R."/>
            <person name="Bessem C."/>
            <person name="Michoud G."/>
            <person name="Gaiarsa S."/>
            <person name="Borin S."/>
            <person name="Daffonchio D."/>
        </authorList>
    </citation>
    <scope>NUCLEOTIDE SEQUENCE [LARGE SCALE GENOMIC DNA]</scope>
    <source>
        <strain evidence="4 5">E3</strain>
    </source>
</reference>
<dbReference type="GO" id="GO:0000150">
    <property type="term" value="F:DNA strand exchange activity"/>
    <property type="evidence" value="ECO:0007669"/>
    <property type="project" value="InterPro"/>
</dbReference>
<dbReference type="PANTHER" id="PTHR30461">
    <property type="entry name" value="DNA-INVERTASE FROM LAMBDOID PROPHAGE"/>
    <property type="match status" value="1"/>
</dbReference>
<evidence type="ECO:0000259" key="2">
    <source>
        <dbReference type="PROSITE" id="PS51736"/>
    </source>
</evidence>
<dbReference type="SUPFAM" id="SSF53041">
    <property type="entry name" value="Resolvase-like"/>
    <property type="match status" value="1"/>
</dbReference>
<accession>A0A2W0C7Z6</accession>
<dbReference type="InterPro" id="IPR025827">
    <property type="entry name" value="Zn_ribbon_recom_dom"/>
</dbReference>
<dbReference type="SMART" id="SM00857">
    <property type="entry name" value="Resolvase"/>
    <property type="match status" value="1"/>
</dbReference>
<evidence type="ECO:0000313" key="4">
    <source>
        <dbReference type="EMBL" id="PYY28157.1"/>
    </source>
</evidence>
<dbReference type="Pfam" id="PF00239">
    <property type="entry name" value="Resolvase"/>
    <property type="match status" value="1"/>
</dbReference>
<dbReference type="Gene3D" id="3.40.50.1390">
    <property type="entry name" value="Resolvase, N-terminal catalytic domain"/>
    <property type="match status" value="1"/>
</dbReference>
<dbReference type="InterPro" id="IPR006119">
    <property type="entry name" value="Resolv_N"/>
</dbReference>
<dbReference type="Gene3D" id="3.90.1750.20">
    <property type="entry name" value="Putative Large Serine Recombinase, Chain B, Domain 2"/>
    <property type="match status" value="1"/>
</dbReference>
<proteinExistence type="predicted"/>
<dbReference type="GO" id="GO:0003677">
    <property type="term" value="F:DNA binding"/>
    <property type="evidence" value="ECO:0007669"/>
    <property type="project" value="InterPro"/>
</dbReference>
<keyword evidence="1" id="KW-0175">Coiled coil</keyword>
<dbReference type="InterPro" id="IPR038109">
    <property type="entry name" value="DNA_bind_recomb_sf"/>
</dbReference>
<evidence type="ECO:0000259" key="3">
    <source>
        <dbReference type="PROSITE" id="PS51737"/>
    </source>
</evidence>
<comment type="caution">
    <text evidence="4">The sequence shown here is derived from an EMBL/GenBank/DDBJ whole genome shotgun (WGS) entry which is preliminary data.</text>
</comment>
<evidence type="ECO:0000256" key="1">
    <source>
        <dbReference type="SAM" id="Coils"/>
    </source>
</evidence>
<dbReference type="InterPro" id="IPR036162">
    <property type="entry name" value="Resolvase-like_N_sf"/>
</dbReference>
<organism evidence="4 5">
    <name type="scientific">Paenibacillus illinoisensis</name>
    <dbReference type="NCBI Taxonomy" id="59845"/>
    <lineage>
        <taxon>Bacteria</taxon>
        <taxon>Bacillati</taxon>
        <taxon>Bacillota</taxon>
        <taxon>Bacilli</taxon>
        <taxon>Bacillales</taxon>
        <taxon>Paenibacillaceae</taxon>
        <taxon>Paenibacillus</taxon>
    </lineage>
</organism>
<dbReference type="PANTHER" id="PTHR30461:SF23">
    <property type="entry name" value="DNA RECOMBINASE-RELATED"/>
    <property type="match status" value="1"/>
</dbReference>
<dbReference type="Pfam" id="PF07508">
    <property type="entry name" value="Recombinase"/>
    <property type="match status" value="1"/>
</dbReference>
<feature type="domain" description="Recombinase" evidence="3">
    <location>
        <begin position="164"/>
        <end position="298"/>
    </location>
</feature>
<evidence type="ECO:0000313" key="5">
    <source>
        <dbReference type="Proteomes" id="UP000247459"/>
    </source>
</evidence>
<protein>
    <submittedName>
        <fullName evidence="4">Resolvase</fullName>
    </submittedName>
</protein>
<dbReference type="RefSeq" id="WP_110759628.1">
    <property type="nucleotide sequence ID" value="NZ_PRLG01000020.1"/>
</dbReference>
<name>A0A2W0C7Z6_9BACL</name>
<feature type="coiled-coil region" evidence="1">
    <location>
        <begin position="416"/>
        <end position="490"/>
    </location>
</feature>
<dbReference type="Proteomes" id="UP000247459">
    <property type="component" value="Unassembled WGS sequence"/>
</dbReference>